<keyword evidence="2" id="KW-0378">Hydrolase</keyword>
<dbReference type="Gene3D" id="3.40.50.1820">
    <property type="entry name" value="alpha/beta hydrolase"/>
    <property type="match status" value="1"/>
</dbReference>
<feature type="domain" description="AB hydrolase-1" evidence="1">
    <location>
        <begin position="44"/>
        <end position="154"/>
    </location>
</feature>
<gene>
    <name evidence="2" type="ORF">D5S19_24550</name>
</gene>
<reference evidence="2 3" key="1">
    <citation type="submission" date="2018-09" db="EMBL/GenBank/DDBJ databases">
        <title>YIM PH 21725 draft genome.</title>
        <authorList>
            <person name="Miao C."/>
        </authorList>
    </citation>
    <scope>NUCLEOTIDE SEQUENCE [LARGE SCALE GENOMIC DNA]</scope>
    <source>
        <strain evidence="3">YIM PH21725</strain>
    </source>
</reference>
<keyword evidence="3" id="KW-1185">Reference proteome</keyword>
<comment type="caution">
    <text evidence="2">The sequence shown here is derived from an EMBL/GenBank/DDBJ whole genome shotgun (WGS) entry which is preliminary data.</text>
</comment>
<dbReference type="InterPro" id="IPR029058">
    <property type="entry name" value="AB_hydrolase_fold"/>
</dbReference>
<dbReference type="GO" id="GO:0016020">
    <property type="term" value="C:membrane"/>
    <property type="evidence" value="ECO:0007669"/>
    <property type="project" value="TreeGrafter"/>
</dbReference>
<proteinExistence type="predicted"/>
<protein>
    <submittedName>
        <fullName evidence="2">Alpha/beta hydrolase</fullName>
    </submittedName>
</protein>
<name>A0A419HV88_9PSEU</name>
<dbReference type="EMBL" id="QZFV01000113">
    <property type="protein sequence ID" value="RJQ80817.1"/>
    <property type="molecule type" value="Genomic_DNA"/>
</dbReference>
<accession>A0A419HV88</accession>
<evidence type="ECO:0000313" key="3">
    <source>
        <dbReference type="Proteomes" id="UP000285112"/>
    </source>
</evidence>
<dbReference type="AlphaFoldDB" id="A0A419HV88"/>
<dbReference type="PANTHER" id="PTHR43798">
    <property type="entry name" value="MONOACYLGLYCEROL LIPASE"/>
    <property type="match status" value="1"/>
</dbReference>
<evidence type="ECO:0000313" key="2">
    <source>
        <dbReference type="EMBL" id="RJQ80817.1"/>
    </source>
</evidence>
<dbReference type="Pfam" id="PF00561">
    <property type="entry name" value="Abhydrolase_1"/>
    <property type="match status" value="1"/>
</dbReference>
<dbReference type="PANTHER" id="PTHR43798:SF33">
    <property type="entry name" value="HYDROLASE, PUTATIVE (AFU_ORTHOLOGUE AFUA_2G14860)-RELATED"/>
    <property type="match status" value="1"/>
</dbReference>
<evidence type="ECO:0000259" key="1">
    <source>
        <dbReference type="Pfam" id="PF00561"/>
    </source>
</evidence>
<organism evidence="2 3">
    <name type="scientific">Amycolatopsis panacis</name>
    <dbReference type="NCBI Taxonomy" id="2340917"/>
    <lineage>
        <taxon>Bacteria</taxon>
        <taxon>Bacillati</taxon>
        <taxon>Actinomycetota</taxon>
        <taxon>Actinomycetes</taxon>
        <taxon>Pseudonocardiales</taxon>
        <taxon>Pseudonocardiaceae</taxon>
        <taxon>Amycolatopsis</taxon>
    </lineage>
</organism>
<dbReference type="SUPFAM" id="SSF53474">
    <property type="entry name" value="alpha/beta-Hydrolases"/>
    <property type="match status" value="1"/>
</dbReference>
<dbReference type="InterPro" id="IPR000073">
    <property type="entry name" value="AB_hydrolase_1"/>
</dbReference>
<dbReference type="InterPro" id="IPR050266">
    <property type="entry name" value="AB_hydrolase_sf"/>
</dbReference>
<dbReference type="Proteomes" id="UP000285112">
    <property type="component" value="Unassembled WGS sequence"/>
</dbReference>
<sequence>MIDVGFRYSSEGIVVGDELHELGRANTLSVPGARLRYRVRGSGPVLLLIPGGPASASMYDDVAPLLAEHYSVITYDPRGLGASTLDDPNEDIAVATQADDVHRLLRTVTDEPAYVFATSGGCATGLALAVNHAPQVRTLVAHEPSLSELLPDVEERRAHNEDIFRTARTAGVSAALHKFLPAAGFRLPDAPDPKELAAITAMREHLEEFFTPRNLEVFFGPMWRPLAGYAPDLDALRATPTRIVIGIGTTSEGQFAHRSTLLLAAELSQRPVVFPGDHGGMMGVPDEFTECLLKILAEQ</sequence>
<dbReference type="GO" id="GO:0016787">
    <property type="term" value="F:hydrolase activity"/>
    <property type="evidence" value="ECO:0007669"/>
    <property type="project" value="UniProtKB-KW"/>
</dbReference>